<gene>
    <name evidence="10" type="ORF">SAMN04487991_2659</name>
</gene>
<dbReference type="EMBL" id="FORH01000005">
    <property type="protein sequence ID" value="SFJ68410.1"/>
    <property type="molecule type" value="Genomic_DNA"/>
</dbReference>
<dbReference type="InterPro" id="IPR009908">
    <property type="entry name" value="Methylamine_util_MauE"/>
</dbReference>
<evidence type="ECO:0000256" key="4">
    <source>
        <dbReference type="ARBA" id="ARBA00019078"/>
    </source>
</evidence>
<evidence type="ECO:0000256" key="5">
    <source>
        <dbReference type="ARBA" id="ARBA00022692"/>
    </source>
</evidence>
<proteinExistence type="predicted"/>
<dbReference type="UniPathway" id="UPA00895"/>
<dbReference type="AlphaFoldDB" id="A0A1I3TCT6"/>
<sequence length="175" mass="17914">MGDLSQLTSVSLTSFLVLVLARAAWHKGQAFYETVGFAQGYGLVPRHMVPTIVRGLMGVETLTVLALLVPITRPVGGLMAAGLFAGYGGLMAAALLRGQREIDCGCGGAPQIVSGLTLGRNAVLTVMALTVAMIATGPVGTAGALMAITAGITLFAIYGVAEKLASHLPHIRRAG</sequence>
<evidence type="ECO:0000256" key="7">
    <source>
        <dbReference type="ARBA" id="ARBA00023136"/>
    </source>
</evidence>
<comment type="pathway">
    <text evidence="3">One-carbon metabolism; methylamine degradation.</text>
</comment>
<evidence type="ECO:0000256" key="6">
    <source>
        <dbReference type="ARBA" id="ARBA00022989"/>
    </source>
</evidence>
<dbReference type="GO" id="GO:0016020">
    <property type="term" value="C:membrane"/>
    <property type="evidence" value="ECO:0007669"/>
    <property type="project" value="UniProtKB-SubCell"/>
</dbReference>
<feature type="transmembrane region" description="Helical" evidence="8">
    <location>
        <begin position="117"/>
        <end position="136"/>
    </location>
</feature>
<name>A0A1I3TCT6_9RHOB</name>
<feature type="transmembrane region" description="Helical" evidence="8">
    <location>
        <begin position="75"/>
        <end position="96"/>
    </location>
</feature>
<evidence type="ECO:0000256" key="2">
    <source>
        <dbReference type="ARBA" id="ARBA00004141"/>
    </source>
</evidence>
<evidence type="ECO:0000256" key="3">
    <source>
        <dbReference type="ARBA" id="ARBA00004856"/>
    </source>
</evidence>
<feature type="transmembrane region" description="Helical" evidence="8">
    <location>
        <begin position="142"/>
        <end position="161"/>
    </location>
</feature>
<dbReference type="Proteomes" id="UP000199630">
    <property type="component" value="Unassembled WGS sequence"/>
</dbReference>
<comment type="function">
    <text evidence="1">May be specifically involved in the processing, transport, and/or maturation of the MADH beta-subunit.</text>
</comment>
<keyword evidence="6 8" id="KW-1133">Transmembrane helix</keyword>
<organism evidence="10 11">
    <name type="scientific">Celeribacter neptunius</name>
    <dbReference type="NCBI Taxonomy" id="588602"/>
    <lineage>
        <taxon>Bacteria</taxon>
        <taxon>Pseudomonadati</taxon>
        <taxon>Pseudomonadota</taxon>
        <taxon>Alphaproteobacteria</taxon>
        <taxon>Rhodobacterales</taxon>
        <taxon>Roseobacteraceae</taxon>
        <taxon>Celeribacter</taxon>
    </lineage>
</organism>
<dbReference type="Pfam" id="PF07291">
    <property type="entry name" value="MauE"/>
    <property type="match status" value="1"/>
</dbReference>
<accession>A0A1I3TCT6</accession>
<dbReference type="GO" id="GO:0030416">
    <property type="term" value="P:methylamine metabolic process"/>
    <property type="evidence" value="ECO:0007669"/>
    <property type="project" value="InterPro"/>
</dbReference>
<evidence type="ECO:0000313" key="11">
    <source>
        <dbReference type="Proteomes" id="UP000199630"/>
    </source>
</evidence>
<keyword evidence="5 8" id="KW-0812">Transmembrane</keyword>
<comment type="subcellular location">
    <subcellularLocation>
        <location evidence="2">Membrane</location>
        <topology evidence="2">Multi-pass membrane protein</topology>
    </subcellularLocation>
</comment>
<dbReference type="STRING" id="588602.SAMN04487991_2659"/>
<evidence type="ECO:0000256" key="1">
    <source>
        <dbReference type="ARBA" id="ARBA00003475"/>
    </source>
</evidence>
<keyword evidence="7 8" id="KW-0472">Membrane</keyword>
<dbReference type="RefSeq" id="WP_090061192.1">
    <property type="nucleotide sequence ID" value="NZ_FORH01000005.1"/>
</dbReference>
<dbReference type="OrthoDB" id="4462029at2"/>
<keyword evidence="11" id="KW-1185">Reference proteome</keyword>
<reference evidence="11" key="1">
    <citation type="submission" date="2016-10" db="EMBL/GenBank/DDBJ databases">
        <authorList>
            <person name="Varghese N."/>
            <person name="Submissions S."/>
        </authorList>
    </citation>
    <scope>NUCLEOTIDE SEQUENCE [LARGE SCALE GENOMIC DNA]</scope>
    <source>
        <strain evidence="11">DSM 26471</strain>
    </source>
</reference>
<evidence type="ECO:0000313" key="10">
    <source>
        <dbReference type="EMBL" id="SFJ68410.1"/>
    </source>
</evidence>
<evidence type="ECO:0000259" key="9">
    <source>
        <dbReference type="Pfam" id="PF07291"/>
    </source>
</evidence>
<protein>
    <recommendedName>
        <fullName evidence="4">Methylamine utilization protein MauE</fullName>
    </recommendedName>
</protein>
<evidence type="ECO:0000256" key="8">
    <source>
        <dbReference type="SAM" id="Phobius"/>
    </source>
</evidence>
<feature type="domain" description="Methylamine utilisation protein MauE" evidence="9">
    <location>
        <begin position="10"/>
        <end position="132"/>
    </location>
</feature>